<dbReference type="GO" id="GO:0030170">
    <property type="term" value="F:pyridoxal phosphate binding"/>
    <property type="evidence" value="ECO:0007669"/>
    <property type="project" value="TreeGrafter"/>
</dbReference>
<dbReference type="GO" id="GO:0000271">
    <property type="term" value="P:polysaccharide biosynthetic process"/>
    <property type="evidence" value="ECO:0007669"/>
    <property type="project" value="TreeGrafter"/>
</dbReference>
<reference evidence="5 6" key="1">
    <citation type="submission" date="2020-08" db="EMBL/GenBank/DDBJ databases">
        <title>Genomic Encyclopedia of Type Strains, Phase IV (KMG-IV): sequencing the most valuable type-strain genomes for metagenomic binning, comparative biology and taxonomic classification.</title>
        <authorList>
            <person name="Goeker M."/>
        </authorList>
    </citation>
    <scope>NUCLEOTIDE SEQUENCE [LARGE SCALE GENOMIC DNA]</scope>
    <source>
        <strain evidence="5 6">DSM 25895</strain>
    </source>
</reference>
<dbReference type="GO" id="GO:0008483">
    <property type="term" value="F:transaminase activity"/>
    <property type="evidence" value="ECO:0007669"/>
    <property type="project" value="TreeGrafter"/>
</dbReference>
<evidence type="ECO:0000256" key="2">
    <source>
        <dbReference type="PIRSR" id="PIRSR000390-1"/>
    </source>
</evidence>
<dbReference type="PIRSF" id="PIRSF000390">
    <property type="entry name" value="PLP_StrS"/>
    <property type="match status" value="1"/>
</dbReference>
<feature type="active site" description="Proton acceptor" evidence="2">
    <location>
        <position position="198"/>
    </location>
</feature>
<dbReference type="PANTHER" id="PTHR30244">
    <property type="entry name" value="TRANSAMINASE"/>
    <property type="match status" value="1"/>
</dbReference>
<gene>
    <name evidence="5" type="ORF">FHS88_000332</name>
</gene>
<evidence type="ECO:0000256" key="4">
    <source>
        <dbReference type="RuleBase" id="RU004508"/>
    </source>
</evidence>
<dbReference type="EMBL" id="JACIJE010000001">
    <property type="protein sequence ID" value="MBB5688222.1"/>
    <property type="molecule type" value="Genomic_DNA"/>
</dbReference>
<protein>
    <submittedName>
        <fullName evidence="5">dTDP-4-amino-4,6-dideoxygalactose transaminase</fullName>
    </submittedName>
</protein>
<comment type="similarity">
    <text evidence="1 4">Belongs to the DegT/DnrJ/EryC1 family.</text>
</comment>
<dbReference type="Proteomes" id="UP000562254">
    <property type="component" value="Unassembled WGS sequence"/>
</dbReference>
<dbReference type="AlphaFoldDB" id="A0A840Y0Q3"/>
<feature type="modified residue" description="N6-(pyridoxal phosphate)lysine" evidence="3">
    <location>
        <position position="198"/>
    </location>
</feature>
<accession>A0A840Y0Q3</accession>
<proteinExistence type="inferred from homology"/>
<dbReference type="InterPro" id="IPR000653">
    <property type="entry name" value="DegT/StrS_aminotransferase"/>
</dbReference>
<dbReference type="Pfam" id="PF01041">
    <property type="entry name" value="DegT_DnrJ_EryC1"/>
    <property type="match status" value="1"/>
</dbReference>
<organism evidence="5 6">
    <name type="scientific">Neoroseomonas alkaliterrae</name>
    <dbReference type="NCBI Taxonomy" id="1452450"/>
    <lineage>
        <taxon>Bacteria</taxon>
        <taxon>Pseudomonadati</taxon>
        <taxon>Pseudomonadota</taxon>
        <taxon>Alphaproteobacteria</taxon>
        <taxon>Acetobacterales</taxon>
        <taxon>Acetobacteraceae</taxon>
        <taxon>Neoroseomonas</taxon>
    </lineage>
</organism>
<dbReference type="SUPFAM" id="SSF53383">
    <property type="entry name" value="PLP-dependent transferases"/>
    <property type="match status" value="1"/>
</dbReference>
<sequence>MTEAPAAARGAPIPLSPPHLTGREGAALQAVLESGWVAPAGPAIAAFEDAVAAATGFPHVLATASGTAALHLAYRVLGIGPGDEVWAPGFTFVATVAPAVQMGAVPRFLDVEPGSWTLDADLLRRELAAAARRGRLPRCVVPVDIYGQAADLDAILAACGRWGVPVLSDSAEGLGATIRGRHAGRGARLAAFSFNGNKIVTAGGGGALASDDPVLIARARHLASHAKDPAPHYQHSETGHAYGMSSLLAAVGAAQLAALPQRVARRRAVFARYAEALADLPGLAFMPEAPWGRATRWLSAVLVDPARFGAGPEALRLALAAAGAESRPVWKPLPAQPVFRDAPRAGGAVAESLFAAGLCLPSGSGMTEAEQERVIAAIRGACRA</sequence>
<name>A0A840Y0Q3_9PROT</name>
<evidence type="ECO:0000256" key="1">
    <source>
        <dbReference type="ARBA" id="ARBA00037999"/>
    </source>
</evidence>
<dbReference type="Gene3D" id="3.90.1150.10">
    <property type="entry name" value="Aspartate Aminotransferase, domain 1"/>
    <property type="match status" value="1"/>
</dbReference>
<evidence type="ECO:0000313" key="6">
    <source>
        <dbReference type="Proteomes" id="UP000562254"/>
    </source>
</evidence>
<dbReference type="Gene3D" id="3.40.640.10">
    <property type="entry name" value="Type I PLP-dependent aspartate aminotransferase-like (Major domain)"/>
    <property type="match status" value="1"/>
</dbReference>
<dbReference type="InterPro" id="IPR015421">
    <property type="entry name" value="PyrdxlP-dep_Trfase_major"/>
</dbReference>
<dbReference type="InterPro" id="IPR015424">
    <property type="entry name" value="PyrdxlP-dep_Trfase"/>
</dbReference>
<keyword evidence="3 4" id="KW-0663">Pyridoxal phosphate</keyword>
<dbReference type="InterPro" id="IPR015422">
    <property type="entry name" value="PyrdxlP-dep_Trfase_small"/>
</dbReference>
<evidence type="ECO:0000313" key="5">
    <source>
        <dbReference type="EMBL" id="MBB5688222.1"/>
    </source>
</evidence>
<evidence type="ECO:0000256" key="3">
    <source>
        <dbReference type="PIRSR" id="PIRSR000390-2"/>
    </source>
</evidence>
<keyword evidence="6" id="KW-1185">Reference proteome</keyword>
<dbReference type="PANTHER" id="PTHR30244:SF34">
    <property type="entry name" value="DTDP-4-AMINO-4,6-DIDEOXYGALACTOSE TRANSAMINASE"/>
    <property type="match status" value="1"/>
</dbReference>
<comment type="caution">
    <text evidence="5">The sequence shown here is derived from an EMBL/GenBank/DDBJ whole genome shotgun (WGS) entry which is preliminary data.</text>
</comment>